<dbReference type="InterPro" id="IPR009836">
    <property type="entry name" value="GRDP-like"/>
</dbReference>
<dbReference type="EMBL" id="KZ819678">
    <property type="protein sequence ID" value="PWN24907.1"/>
    <property type="molecule type" value="Genomic_DNA"/>
</dbReference>
<proteinExistence type="predicted"/>
<dbReference type="STRING" id="1569628.A0A316UHT8"/>
<protein>
    <submittedName>
        <fullName evidence="2">Uncharacterized protein</fullName>
    </submittedName>
</protein>
<keyword evidence="3" id="KW-1185">Reference proteome</keyword>
<dbReference type="OrthoDB" id="2684236at2759"/>
<gene>
    <name evidence="2" type="ORF">BDZ90DRAFT_276091</name>
</gene>
<dbReference type="GeneID" id="37030735"/>
<evidence type="ECO:0000256" key="1">
    <source>
        <dbReference type="SAM" id="MobiDB-lite"/>
    </source>
</evidence>
<dbReference type="PANTHER" id="PTHR34365">
    <property type="entry name" value="ENOLASE (DUF1399)"/>
    <property type="match status" value="1"/>
</dbReference>
<dbReference type="RefSeq" id="XP_025359519.1">
    <property type="nucleotide sequence ID" value="XM_025508912.1"/>
</dbReference>
<feature type="compositionally biased region" description="Polar residues" evidence="1">
    <location>
        <begin position="584"/>
        <end position="595"/>
    </location>
</feature>
<name>A0A316UHT8_9BASI</name>
<dbReference type="AlphaFoldDB" id="A0A316UHT8"/>
<dbReference type="PANTHER" id="PTHR34365:SF7">
    <property type="entry name" value="GLYCINE-RICH DOMAIN-CONTAINING PROTEIN 1"/>
    <property type="match status" value="1"/>
</dbReference>
<feature type="region of interest" description="Disordered" evidence="1">
    <location>
        <begin position="559"/>
        <end position="595"/>
    </location>
</feature>
<accession>A0A316UHT8</accession>
<sequence>MTTTAKQDATYAHLSPTAPLHTIGKRRHASLISEEEVHLHLELLKKFADLKRRVEAGEYGKEPRKEQNGDHLPAYTAAAKSEKSDQGRSSSAGPSHAWDAFLYRALYRFEWWIDYMLPQLSSTSTTTADSAENAPLEGLSALYARSFRPWSLSAPDTHQSHVRDCPKECIPPLDVALIWHAYLLNPSRYVEDGILRGNHAKLVRIKFPMRQLVEAGGDSDKSTLKATSSITRDAEVMWERKNPHSPYDPLAHDPLGETEKLPIACIGCTANCEVSWRDLATPGWNIECWNCQQSLDAQRLIGGWFCRDLDDWSKGGDDQTGPRLRGGALSSRDGRVFFKDPYGPMLLRLFSHARTTTPLNERSRGGGPLRNPNYDVYGPIKQTSRPYQLDGADYFRGMRIDDIARHFTTLVLRQVTGKKRRRDVKVRVAHLMRFYIDSNPISMGASVDLVAAVRRQEKFLAEMSSLGWLDSTTRDEEAVFNGMLHGMGYYGDCFKTVGRFIDHEDKVETGHLQKAFERSGDLWWQEWGQPYSMCGCARQRSGAKRNGSLLKRLIRRSMPASTKETTLSDEKKSMSNDAEKTRADQASSHPGVSVSASPDMTPFFYVPPPNHDEVCGRGLAKRNDKRGGAADCLPGNKIGHQVVPRYAKGKVVGTRDGMAAMPVFPQGTNPPPTFFVWGGVMKK</sequence>
<evidence type="ECO:0000313" key="3">
    <source>
        <dbReference type="Proteomes" id="UP000245884"/>
    </source>
</evidence>
<organism evidence="2 3">
    <name type="scientific">Jaminaea rosea</name>
    <dbReference type="NCBI Taxonomy" id="1569628"/>
    <lineage>
        <taxon>Eukaryota</taxon>
        <taxon>Fungi</taxon>
        <taxon>Dikarya</taxon>
        <taxon>Basidiomycota</taxon>
        <taxon>Ustilaginomycotina</taxon>
        <taxon>Exobasidiomycetes</taxon>
        <taxon>Microstromatales</taxon>
        <taxon>Microstromatales incertae sedis</taxon>
        <taxon>Jaminaea</taxon>
    </lineage>
</organism>
<feature type="compositionally biased region" description="Basic and acidic residues" evidence="1">
    <location>
        <begin position="566"/>
        <end position="583"/>
    </location>
</feature>
<reference evidence="2 3" key="1">
    <citation type="journal article" date="2018" name="Mol. Biol. Evol.">
        <title>Broad Genomic Sampling Reveals a Smut Pathogenic Ancestry of the Fungal Clade Ustilaginomycotina.</title>
        <authorList>
            <person name="Kijpornyongpan T."/>
            <person name="Mondo S.J."/>
            <person name="Barry K."/>
            <person name="Sandor L."/>
            <person name="Lee J."/>
            <person name="Lipzen A."/>
            <person name="Pangilinan J."/>
            <person name="LaButti K."/>
            <person name="Hainaut M."/>
            <person name="Henrissat B."/>
            <person name="Grigoriev I.V."/>
            <person name="Spatafora J.W."/>
            <person name="Aime M.C."/>
        </authorList>
    </citation>
    <scope>NUCLEOTIDE SEQUENCE [LARGE SCALE GENOMIC DNA]</scope>
    <source>
        <strain evidence="2 3">MCA 5214</strain>
    </source>
</reference>
<evidence type="ECO:0000313" key="2">
    <source>
        <dbReference type="EMBL" id="PWN24907.1"/>
    </source>
</evidence>
<dbReference type="Proteomes" id="UP000245884">
    <property type="component" value="Unassembled WGS sequence"/>
</dbReference>